<name>A0A5C6M7I9_9LACO</name>
<dbReference type="Proteomes" id="UP000321659">
    <property type="component" value="Unassembled WGS sequence"/>
</dbReference>
<keyword evidence="1" id="KW-1133">Transmembrane helix</keyword>
<sequence length="52" mass="6357">MFEYIRHNWIKISLFMIWFGVIVMFSSYALSGFNSTLFDYTGVHEWGRTFYF</sequence>
<keyword evidence="1" id="KW-0472">Membrane</keyword>
<dbReference type="EMBL" id="SRRQ01000008">
    <property type="protein sequence ID" value="TWW10760.1"/>
    <property type="molecule type" value="Genomic_DNA"/>
</dbReference>
<gene>
    <name evidence="2" type="ORF">LABALGLTS371_11030</name>
</gene>
<evidence type="ECO:0000313" key="3">
    <source>
        <dbReference type="Proteomes" id="UP000321659"/>
    </source>
</evidence>
<accession>A0A5C6M7I9</accession>
<organism evidence="2 3">
    <name type="scientific">Dellaglioa algida</name>
    <dbReference type="NCBI Taxonomy" id="105612"/>
    <lineage>
        <taxon>Bacteria</taxon>
        <taxon>Bacillati</taxon>
        <taxon>Bacillota</taxon>
        <taxon>Bacilli</taxon>
        <taxon>Lactobacillales</taxon>
        <taxon>Lactobacillaceae</taxon>
        <taxon>Dellaglioa</taxon>
    </lineage>
</organism>
<keyword evidence="1" id="KW-0812">Transmembrane</keyword>
<dbReference type="AlphaFoldDB" id="A0A5C6M7I9"/>
<dbReference type="RefSeq" id="WP_186674528.1">
    <property type="nucleotide sequence ID" value="NZ_JANXKU010000007.1"/>
</dbReference>
<evidence type="ECO:0000256" key="1">
    <source>
        <dbReference type="SAM" id="Phobius"/>
    </source>
</evidence>
<protein>
    <submittedName>
        <fullName evidence="2">Uncharacterized protein</fullName>
    </submittedName>
</protein>
<comment type="caution">
    <text evidence="2">The sequence shown here is derived from an EMBL/GenBank/DDBJ whole genome shotgun (WGS) entry which is preliminary data.</text>
</comment>
<proteinExistence type="predicted"/>
<evidence type="ECO:0000313" key="2">
    <source>
        <dbReference type="EMBL" id="TWW10760.1"/>
    </source>
</evidence>
<feature type="transmembrane region" description="Helical" evidence="1">
    <location>
        <begin position="12"/>
        <end position="30"/>
    </location>
</feature>
<reference evidence="2 3" key="1">
    <citation type="submission" date="2019-04" db="EMBL/GenBank/DDBJ databases">
        <title>In vitro growth and metabolic characteristics of meat-borne Lactobacillus algidus strains.</title>
        <authorList>
            <person name="Sade E."/>
            <person name="Per J."/>
            <person name="Tytti H."/>
            <person name="Johanna B.K."/>
        </authorList>
    </citation>
    <scope>NUCLEOTIDE SEQUENCE [LARGE SCALE GENOMIC DNA]</scope>
    <source>
        <strain evidence="2 3">LTS37-1</strain>
    </source>
</reference>